<evidence type="ECO:0000313" key="3">
    <source>
        <dbReference type="Proteomes" id="UP000244898"/>
    </source>
</evidence>
<protein>
    <submittedName>
        <fullName evidence="2">Uncharacterized protein</fullName>
    </submittedName>
</protein>
<evidence type="ECO:0000256" key="1">
    <source>
        <dbReference type="SAM" id="MobiDB-lite"/>
    </source>
</evidence>
<dbReference type="EMBL" id="ONZG01000003">
    <property type="protein sequence ID" value="SPJ28114.1"/>
    <property type="molecule type" value="Genomic_DNA"/>
</dbReference>
<sequence length="51" mass="5613">MADKDTPRQKAKTEASREDRLKAALKANLGRRKAQAKARTVQSDGNEESEG</sequence>
<evidence type="ECO:0000313" key="2">
    <source>
        <dbReference type="EMBL" id="SPJ28114.1"/>
    </source>
</evidence>
<proteinExistence type="predicted"/>
<reference evidence="3" key="1">
    <citation type="submission" date="2018-03" db="EMBL/GenBank/DDBJ databases">
        <authorList>
            <person name="Rodrigo-Torres L."/>
            <person name="Arahal R. D."/>
            <person name="Lucena T."/>
        </authorList>
    </citation>
    <scope>NUCLEOTIDE SEQUENCE [LARGE SCALE GENOMIC DNA]</scope>
    <source>
        <strain evidence="3">CECT 7615</strain>
    </source>
</reference>
<dbReference type="Proteomes" id="UP000244898">
    <property type="component" value="Unassembled WGS sequence"/>
</dbReference>
<dbReference type="RefSeq" id="WP_165821388.1">
    <property type="nucleotide sequence ID" value="NZ_ONZG01000003.1"/>
</dbReference>
<dbReference type="AlphaFoldDB" id="A0A2R8C6Q3"/>
<keyword evidence="3" id="KW-1185">Reference proteome</keyword>
<accession>A0A2R8C6Q3</accession>
<feature type="region of interest" description="Disordered" evidence="1">
    <location>
        <begin position="1"/>
        <end position="51"/>
    </location>
</feature>
<feature type="compositionally biased region" description="Basic and acidic residues" evidence="1">
    <location>
        <begin position="1"/>
        <end position="22"/>
    </location>
</feature>
<name>A0A2R8C6Q3_9RHOB</name>
<organism evidence="2 3">
    <name type="scientific">Falsiruegeria mediterranea M17</name>
    <dbReference type="NCBI Taxonomy" id="1200281"/>
    <lineage>
        <taxon>Bacteria</taxon>
        <taxon>Pseudomonadati</taxon>
        <taxon>Pseudomonadota</taxon>
        <taxon>Alphaproteobacteria</taxon>
        <taxon>Rhodobacterales</taxon>
        <taxon>Roseobacteraceae</taxon>
        <taxon>Falsiruegeria</taxon>
    </lineage>
</organism>
<gene>
    <name evidence="2" type="ORF">TRM7615_01611</name>
</gene>